<dbReference type="Gene3D" id="3.40.1410.10">
    <property type="entry name" value="Chorismate lyase-like"/>
    <property type="match status" value="1"/>
</dbReference>
<sequence>MEWRETTVLPKYEQIKQDLLQEIKDHKFIPGDKFYSEADIKRMYSVSSITAVKALNELTSAGYLYRIQGKGTFVSKAKVSQSVKFSDIELHSLDQEKVKVLAVEEGNDPEILKELGLAASASYYRIKRVRYFGDVPFLVHITHLPKKLMKEPIAKNLNQYASVYERVRKDFAIDLFSLASVETNEIVFPDDAELLNLLQLSFREPAVKQVKHSYLADGSVAEYIVSYKHWKYFKTKIEVEPA</sequence>
<dbReference type="PANTHER" id="PTHR44846:SF17">
    <property type="entry name" value="GNTR-FAMILY TRANSCRIPTIONAL REGULATOR"/>
    <property type="match status" value="1"/>
</dbReference>
<dbReference type="SUPFAM" id="SSF64288">
    <property type="entry name" value="Chorismate lyase-like"/>
    <property type="match status" value="1"/>
</dbReference>
<dbReference type="Pfam" id="PF00392">
    <property type="entry name" value="GntR"/>
    <property type="match status" value="1"/>
</dbReference>
<dbReference type="Pfam" id="PF07702">
    <property type="entry name" value="UTRA"/>
    <property type="match status" value="1"/>
</dbReference>
<organism evidence="5 6">
    <name type="scientific">Enterococcus casseliflavus ATCC 12755</name>
    <dbReference type="NCBI Taxonomy" id="888066"/>
    <lineage>
        <taxon>Bacteria</taxon>
        <taxon>Bacillati</taxon>
        <taxon>Bacillota</taxon>
        <taxon>Bacilli</taxon>
        <taxon>Lactobacillales</taxon>
        <taxon>Enterococcaceae</taxon>
        <taxon>Enterococcus</taxon>
    </lineage>
</organism>
<name>F0EGS2_ENTCA</name>
<dbReference type="Proteomes" id="UP000004835">
    <property type="component" value="Unassembled WGS sequence"/>
</dbReference>
<evidence type="ECO:0000259" key="4">
    <source>
        <dbReference type="PROSITE" id="PS50949"/>
    </source>
</evidence>
<protein>
    <submittedName>
        <fullName evidence="5">UbiC transcription regulator-associated domain protein</fullName>
    </submittedName>
</protein>
<accession>F0EGS2</accession>
<dbReference type="InterPro" id="IPR028978">
    <property type="entry name" value="Chorismate_lyase_/UTRA_dom_sf"/>
</dbReference>
<keyword evidence="2" id="KW-0238">DNA-binding</keyword>
<evidence type="ECO:0000256" key="1">
    <source>
        <dbReference type="ARBA" id="ARBA00023015"/>
    </source>
</evidence>
<gene>
    <name evidence="5" type="ORF">HMPREF9087_0369</name>
</gene>
<dbReference type="GO" id="GO:0045892">
    <property type="term" value="P:negative regulation of DNA-templated transcription"/>
    <property type="evidence" value="ECO:0007669"/>
    <property type="project" value="TreeGrafter"/>
</dbReference>
<dbReference type="InterPro" id="IPR036388">
    <property type="entry name" value="WH-like_DNA-bd_sf"/>
</dbReference>
<evidence type="ECO:0000313" key="5">
    <source>
        <dbReference type="EMBL" id="EGC70992.1"/>
    </source>
</evidence>
<dbReference type="InterPro" id="IPR000524">
    <property type="entry name" value="Tscrpt_reg_HTH_GntR"/>
</dbReference>
<dbReference type="InterPro" id="IPR011663">
    <property type="entry name" value="UTRA"/>
</dbReference>
<evidence type="ECO:0000256" key="3">
    <source>
        <dbReference type="ARBA" id="ARBA00023163"/>
    </source>
</evidence>
<proteinExistence type="predicted"/>
<dbReference type="AlphaFoldDB" id="F0EGS2"/>
<dbReference type="SUPFAM" id="SSF46785">
    <property type="entry name" value="Winged helix' DNA-binding domain"/>
    <property type="match status" value="1"/>
</dbReference>
<keyword evidence="1" id="KW-0805">Transcription regulation</keyword>
<reference evidence="5 6" key="1">
    <citation type="submission" date="2011-01" db="EMBL/GenBank/DDBJ databases">
        <authorList>
            <person name="Muzny D."/>
            <person name="Qin X."/>
            <person name="Deng J."/>
            <person name="Jiang H."/>
            <person name="Liu Y."/>
            <person name="Qu J."/>
            <person name="Song X.-Z."/>
            <person name="Zhang L."/>
            <person name="Thornton R."/>
            <person name="Coyle M."/>
            <person name="Francisco L."/>
            <person name="Jackson L."/>
            <person name="Javaid M."/>
            <person name="Korchina V."/>
            <person name="Kovar C."/>
            <person name="Mata R."/>
            <person name="Mathew T."/>
            <person name="Ngo R."/>
            <person name="Nguyen L."/>
            <person name="Nguyen N."/>
            <person name="Okwuonu G."/>
            <person name="Ongeri F."/>
            <person name="Pham C."/>
            <person name="Simmons D."/>
            <person name="Wilczek-Boney K."/>
            <person name="Hale W."/>
            <person name="Jakkamsetti A."/>
            <person name="Pham P."/>
            <person name="Ruth R."/>
            <person name="San Lucas F."/>
            <person name="Warren J."/>
            <person name="Zhang J."/>
            <person name="Zhao Z."/>
            <person name="Zhou C."/>
            <person name="Zhu D."/>
            <person name="Lee S."/>
            <person name="Bess C."/>
            <person name="Blankenburg K."/>
            <person name="Forbes L."/>
            <person name="Fu Q."/>
            <person name="Gubbala S."/>
            <person name="Hirani K."/>
            <person name="Jayaseelan J.C."/>
            <person name="Lara F."/>
            <person name="Munidasa M."/>
            <person name="Palculict T."/>
            <person name="Patil S."/>
            <person name="Pu L.-L."/>
            <person name="Saada N."/>
            <person name="Tang L."/>
            <person name="Weissenberger G."/>
            <person name="Zhu Y."/>
            <person name="Hemphill L."/>
            <person name="Shang Y."/>
            <person name="Youmans B."/>
            <person name="Ayvaz T."/>
            <person name="Ross M."/>
            <person name="Santibanez J."/>
            <person name="Aqrawi P."/>
            <person name="Gross S."/>
            <person name="Joshi V."/>
            <person name="Fowler G."/>
            <person name="Nazareth L."/>
            <person name="Reid J."/>
            <person name="Worley K."/>
            <person name="Petrosino J."/>
            <person name="Highlander S."/>
            <person name="Gibbs R."/>
        </authorList>
    </citation>
    <scope>NUCLEOTIDE SEQUENCE [LARGE SCALE GENOMIC DNA]</scope>
    <source>
        <strain evidence="5 6">ATCC 12755</strain>
    </source>
</reference>
<feature type="domain" description="HTH gntR-type" evidence="4">
    <location>
        <begin position="9"/>
        <end position="77"/>
    </location>
</feature>
<dbReference type="InterPro" id="IPR036390">
    <property type="entry name" value="WH_DNA-bd_sf"/>
</dbReference>
<dbReference type="GO" id="GO:0003700">
    <property type="term" value="F:DNA-binding transcription factor activity"/>
    <property type="evidence" value="ECO:0007669"/>
    <property type="project" value="InterPro"/>
</dbReference>
<comment type="caution">
    <text evidence="5">The sequence shown here is derived from an EMBL/GenBank/DDBJ whole genome shotgun (WGS) entry which is preliminary data.</text>
</comment>
<dbReference type="SMART" id="SM00866">
    <property type="entry name" value="UTRA"/>
    <property type="match status" value="1"/>
</dbReference>
<dbReference type="CDD" id="cd07377">
    <property type="entry name" value="WHTH_GntR"/>
    <property type="match status" value="1"/>
</dbReference>
<dbReference type="SMART" id="SM00345">
    <property type="entry name" value="HTH_GNTR"/>
    <property type="match status" value="1"/>
</dbReference>
<evidence type="ECO:0000313" key="6">
    <source>
        <dbReference type="Proteomes" id="UP000004835"/>
    </source>
</evidence>
<dbReference type="PROSITE" id="PS50949">
    <property type="entry name" value="HTH_GNTR"/>
    <property type="match status" value="1"/>
</dbReference>
<dbReference type="Gene3D" id="1.10.10.10">
    <property type="entry name" value="Winged helix-like DNA-binding domain superfamily/Winged helix DNA-binding domain"/>
    <property type="match status" value="1"/>
</dbReference>
<dbReference type="PANTHER" id="PTHR44846">
    <property type="entry name" value="MANNOSYL-D-GLYCERATE TRANSPORT/METABOLISM SYSTEM REPRESSOR MNGR-RELATED"/>
    <property type="match status" value="1"/>
</dbReference>
<dbReference type="GO" id="GO:0003677">
    <property type="term" value="F:DNA binding"/>
    <property type="evidence" value="ECO:0007669"/>
    <property type="project" value="UniProtKB-KW"/>
</dbReference>
<keyword evidence="3" id="KW-0804">Transcription</keyword>
<evidence type="ECO:0000256" key="2">
    <source>
        <dbReference type="ARBA" id="ARBA00023125"/>
    </source>
</evidence>
<dbReference type="InterPro" id="IPR050679">
    <property type="entry name" value="Bact_HTH_transcr_reg"/>
</dbReference>
<dbReference type="EMBL" id="AEWT01000002">
    <property type="protein sequence ID" value="EGC70992.1"/>
    <property type="molecule type" value="Genomic_DNA"/>
</dbReference>
<dbReference type="HOGENOM" id="CLU_063236_4_3_9"/>